<protein>
    <recommendedName>
        <fullName evidence="3">Lipoprotein</fullName>
    </recommendedName>
</protein>
<dbReference type="PROSITE" id="PS51257">
    <property type="entry name" value="PROKAR_LIPOPROTEIN"/>
    <property type="match status" value="1"/>
</dbReference>
<evidence type="ECO:0008006" key="3">
    <source>
        <dbReference type="Google" id="ProtNLM"/>
    </source>
</evidence>
<accession>A0A1H1A8A0</accession>
<sequence length="36" mass="4010">MKKNLLLIAVLAVMLAGCVVYPARPLYVHVPRVVVY</sequence>
<name>A0A1H1A8A0_9BURK</name>
<proteinExistence type="predicted"/>
<organism evidence="1 2">
    <name type="scientific">Paraburkholderia fungorum</name>
    <dbReference type="NCBI Taxonomy" id="134537"/>
    <lineage>
        <taxon>Bacteria</taxon>
        <taxon>Pseudomonadati</taxon>
        <taxon>Pseudomonadota</taxon>
        <taxon>Betaproteobacteria</taxon>
        <taxon>Burkholderiales</taxon>
        <taxon>Burkholderiaceae</taxon>
        <taxon>Paraburkholderia</taxon>
    </lineage>
</organism>
<evidence type="ECO:0000313" key="2">
    <source>
        <dbReference type="Proteomes" id="UP000183487"/>
    </source>
</evidence>
<dbReference type="Proteomes" id="UP000183487">
    <property type="component" value="Unassembled WGS sequence"/>
</dbReference>
<gene>
    <name evidence="1" type="ORF">SAMN05443245_1071</name>
</gene>
<reference evidence="2" key="1">
    <citation type="submission" date="2016-10" db="EMBL/GenBank/DDBJ databases">
        <authorList>
            <person name="Varghese N."/>
        </authorList>
    </citation>
    <scope>NUCLEOTIDE SEQUENCE [LARGE SCALE GENOMIC DNA]</scope>
    <source>
        <strain evidence="2">GAS106B</strain>
    </source>
</reference>
<keyword evidence="2" id="KW-1185">Reference proteome</keyword>
<dbReference type="AlphaFoldDB" id="A0A1H1A8A0"/>
<dbReference type="EMBL" id="FNKP01000001">
    <property type="protein sequence ID" value="SDQ35839.1"/>
    <property type="molecule type" value="Genomic_DNA"/>
</dbReference>
<evidence type="ECO:0000313" key="1">
    <source>
        <dbReference type="EMBL" id="SDQ35839.1"/>
    </source>
</evidence>